<accession>A0ABP1I8T2</accession>
<sequence length="315" mass="33127">MYGLIGHCSGQTLKIQSISSEFYYISGDLDQIGTFGYIEGQKLVTSNADIILQTQMNNAGYSAGVLFAVIISYSWQVSNITVNNSLISSQISSGLITSYMNQGNINQIFIYSSSAFSNSTSSYSLSGALSGDSTTGQSGDNIINQIYVFNVSITTQSQGIWAISGGLIGDTHDANTYIQNVQIVLSTMTANGPISSSVQSAGLIATLYNSAQYNATTNIQNTVINSSNISSSTTTKHAFSGGFLSAVSTQVIITNSKIYSVKLFANGVTFNIGTIFSNAVSFTATQLRSEGINMVNGAIVANCGNIQNLGAQNGC</sequence>
<evidence type="ECO:0000313" key="1">
    <source>
        <dbReference type="EMBL" id="CAL6010836.1"/>
    </source>
</evidence>
<reference evidence="1 2" key="1">
    <citation type="submission" date="2024-07" db="EMBL/GenBank/DDBJ databases">
        <authorList>
            <person name="Akdeniz Z."/>
        </authorList>
    </citation>
    <scope>NUCLEOTIDE SEQUENCE [LARGE SCALE GENOMIC DNA]</scope>
</reference>
<dbReference type="EMBL" id="CAXDID020000062">
    <property type="protein sequence ID" value="CAL6010836.1"/>
    <property type="molecule type" value="Genomic_DNA"/>
</dbReference>
<comment type="caution">
    <text evidence="1">The sequence shown here is derived from an EMBL/GenBank/DDBJ whole genome shotgun (WGS) entry which is preliminary data.</text>
</comment>
<dbReference type="Proteomes" id="UP001642409">
    <property type="component" value="Unassembled WGS sequence"/>
</dbReference>
<keyword evidence="2" id="KW-1185">Reference proteome</keyword>
<protein>
    <submittedName>
        <fullName evidence="1">Hypothetical_protein</fullName>
    </submittedName>
</protein>
<evidence type="ECO:0000313" key="2">
    <source>
        <dbReference type="Proteomes" id="UP001642409"/>
    </source>
</evidence>
<name>A0ABP1I8T2_9EUKA</name>
<proteinExistence type="predicted"/>
<organism evidence="1 2">
    <name type="scientific">Hexamita inflata</name>
    <dbReference type="NCBI Taxonomy" id="28002"/>
    <lineage>
        <taxon>Eukaryota</taxon>
        <taxon>Metamonada</taxon>
        <taxon>Diplomonadida</taxon>
        <taxon>Hexamitidae</taxon>
        <taxon>Hexamitinae</taxon>
        <taxon>Hexamita</taxon>
    </lineage>
</organism>
<gene>
    <name evidence="1" type="ORF">HINF_LOCUS22276</name>
</gene>